<dbReference type="AlphaFoldDB" id="A0A1I7X489"/>
<evidence type="ECO:0000256" key="1">
    <source>
        <dbReference type="PROSITE-ProRule" id="PRU00983"/>
    </source>
</evidence>
<feature type="domain" description="PH" evidence="3">
    <location>
        <begin position="8"/>
        <end position="119"/>
    </location>
</feature>
<reference evidence="6" key="1">
    <citation type="submission" date="2016-11" db="UniProtKB">
        <authorList>
            <consortium name="WormBaseParasite"/>
        </authorList>
    </citation>
    <scope>IDENTIFICATION</scope>
</reference>
<dbReference type="InterPro" id="IPR027007">
    <property type="entry name" value="C2_DOCK-type_domain"/>
</dbReference>
<feature type="domain" description="C2 DOCK-type" evidence="4">
    <location>
        <begin position="405"/>
        <end position="615"/>
    </location>
</feature>
<proteinExistence type="inferred from homology"/>
<dbReference type="InterPro" id="IPR035892">
    <property type="entry name" value="C2_domain_sf"/>
</dbReference>
<evidence type="ECO:0000313" key="5">
    <source>
        <dbReference type="Proteomes" id="UP000095283"/>
    </source>
</evidence>
<keyword evidence="5" id="KW-1185">Reference proteome</keyword>
<name>A0A1I7X489_HETBA</name>
<dbReference type="PROSITE" id="PS50003">
    <property type="entry name" value="PH_DOMAIN"/>
    <property type="match status" value="1"/>
</dbReference>
<dbReference type="SUPFAM" id="SSF50729">
    <property type="entry name" value="PH domain-like"/>
    <property type="match status" value="1"/>
</dbReference>
<dbReference type="Proteomes" id="UP000095283">
    <property type="component" value="Unplaced"/>
</dbReference>
<dbReference type="InterPro" id="IPR001849">
    <property type="entry name" value="PH_domain"/>
</dbReference>
<dbReference type="WBParaSite" id="Hba_12237">
    <property type="protein sequence ID" value="Hba_12237"/>
    <property type="gene ID" value="Hba_12237"/>
</dbReference>
<feature type="compositionally biased region" description="Low complexity" evidence="2">
    <location>
        <begin position="637"/>
        <end position="647"/>
    </location>
</feature>
<organism evidence="5 6">
    <name type="scientific">Heterorhabditis bacteriophora</name>
    <name type="common">Entomopathogenic nematode worm</name>
    <dbReference type="NCBI Taxonomy" id="37862"/>
    <lineage>
        <taxon>Eukaryota</taxon>
        <taxon>Metazoa</taxon>
        <taxon>Ecdysozoa</taxon>
        <taxon>Nematoda</taxon>
        <taxon>Chromadorea</taxon>
        <taxon>Rhabditida</taxon>
        <taxon>Rhabditina</taxon>
        <taxon>Rhabditomorpha</taxon>
        <taxon>Strongyloidea</taxon>
        <taxon>Heterorhabditidae</taxon>
        <taxon>Heterorhabditis</taxon>
    </lineage>
</organism>
<evidence type="ECO:0000256" key="2">
    <source>
        <dbReference type="SAM" id="MobiDB-lite"/>
    </source>
</evidence>
<dbReference type="PROSITE" id="PS51650">
    <property type="entry name" value="C2_DOCK"/>
    <property type="match status" value="1"/>
</dbReference>
<dbReference type="PANTHER" id="PTHR23317:SF26">
    <property type="entry name" value="ZIZIMIN, ISOFORM K"/>
    <property type="match status" value="1"/>
</dbReference>
<dbReference type="GO" id="GO:0005085">
    <property type="term" value="F:guanyl-nucleotide exchange factor activity"/>
    <property type="evidence" value="ECO:0007669"/>
    <property type="project" value="InterPro"/>
</dbReference>
<dbReference type="PANTHER" id="PTHR23317">
    <property type="entry name" value="DEDICATOR OF CYTOKINESIS DOCK"/>
    <property type="match status" value="1"/>
</dbReference>
<dbReference type="SMART" id="SM00233">
    <property type="entry name" value="PH"/>
    <property type="match status" value="1"/>
</dbReference>
<feature type="region of interest" description="Disordered" evidence="2">
    <location>
        <begin position="630"/>
        <end position="649"/>
    </location>
</feature>
<accession>A0A1I7X489</accession>
<feature type="compositionally biased region" description="Polar residues" evidence="2">
    <location>
        <begin position="142"/>
        <end position="154"/>
    </location>
</feature>
<dbReference type="Pfam" id="PF14429">
    <property type="entry name" value="DOCK-C2"/>
    <property type="match status" value="1"/>
</dbReference>
<evidence type="ECO:0000259" key="4">
    <source>
        <dbReference type="PROSITE" id="PS51650"/>
    </source>
</evidence>
<protein>
    <submittedName>
        <fullName evidence="6">PH domain-containing protein</fullName>
    </submittedName>
</protein>
<evidence type="ECO:0000313" key="6">
    <source>
        <dbReference type="WBParaSite" id="Hba_12237"/>
    </source>
</evidence>
<evidence type="ECO:0000259" key="3">
    <source>
        <dbReference type="PROSITE" id="PS50003"/>
    </source>
</evidence>
<dbReference type="GO" id="GO:0007264">
    <property type="term" value="P:small GTPase-mediated signal transduction"/>
    <property type="evidence" value="ECO:0007669"/>
    <property type="project" value="InterPro"/>
</dbReference>
<dbReference type="InterPro" id="IPR026791">
    <property type="entry name" value="DOCK"/>
</dbReference>
<comment type="similarity">
    <text evidence="1">Belongs to the DOCK family.</text>
</comment>
<dbReference type="Gene3D" id="2.60.40.150">
    <property type="entry name" value="C2 domain"/>
    <property type="match status" value="1"/>
</dbReference>
<sequence length="1203" mass="136492">MEGFLLSDIVKEGYVMIVKSDPSLLDNLKSAKKRYCILRRLEGGDIAIEIRKTPNDAPKRPPLKINSAQLKCTKKGKTVLEIEPCFVENEKNDKKPLMIASEDSEELSNWLLNVQRAIAIANKGDSISVCSERFEKSDRSLSEPSADSESTNSEDSGDACRDLTVWRGRNSAARVLQPPIVDRRNIFSLFYHLNASITIEPFFVHIFVFDAYAGRRISEEFCMEIGEPDDMKSIKKDCGVLDPKRELNGISEFLLANKAANKVPFLFLVICTVATPHKDLWIVCRIDRMLSADTSGDLYMKSAGDTKSTLKLQKIIQSSYVRLANYRQRFAWGARVEKAGKLTIPNASISLKVDLSVKLADFQFRVNPSLCPLRPWISPKDSPVPPVFELQSFGDIVTEPHSELVNLLYVYPLGLKLVIFYLLLKDLFLGFFNFQNGKKQVIRLFRYDNQKIFSKTRNISCKIRFVRGGDQMPTKAVIDRQCQSGLYTTYASCAVQHHQQCPSFGDEIKIRLPLTLTISDHLLFSFSHVSVAGQNNTKSPEMGETPVGYAWLPLVWKKDRLIMESDEQEFALPVAVDLPSKYFRSKPLGLGKGEEAVEIKWVDQRPLFRVRLRLACQRLENKGITGDATDLVKPKSKSMSPSASGDPIRSCSPLARSASLDEEHPIIKDLIFRTNALSDVDVSRLIPFLPVILSRLFSLLPCAPTEELALSTLSTIVSICDRCSAIGRKSLLRSFVRLHFLSKDNGEENTHGSLCKHLSVLLLSVQNNIDLLAAIYRQLWVLVDIVCKSMAQSIVHKALYKTSRKDRFSPEILDQIGNLIETLVHQYIAKHRELPDECRLANTAVAFLLRVCIPFYFFIKFFSSFFFGFSSFFQCCLSFTDRGIVFKWIYFIVQRLDDNDSRVFREYKTDVLTIITQHEHWLPLCLPVLIDSRNQIQRVNYQSTLTDTASNPASGPGFITRFFNQIFQAPVLNEVNESDRYSFCSDEWWLSSSYASRHFLVGLLLQELSACLREPRDYRRRPIALIRNMLAKHSYDKRYLDMVCSFRSFGTFSQIALILALTLLGFPNMTAIMFQNIQRRIAILYAPLIRFALEHVNELEAATTETPEVPTGLRGKYKWRSLDRRSTVPNEIPTKPLLQITGSTQFSNTPTIAPLAEKLDGHKIANYRVRGSFRTMHLVPPPSSRLPSLDFNSSGISAQCAFI</sequence>
<feature type="region of interest" description="Disordered" evidence="2">
    <location>
        <begin position="138"/>
        <end position="159"/>
    </location>
</feature>